<sequence>MSGTQKLSSVKSTIGILRYCHHSASTNKSNLALFAKINELASAGKWDNINNKPKILLFGNERKEAEAAFEKLNSQSKSILDKKAYGKQIKFVMQFVKFAVGVFVICKSYELIVPEKYRLKIKYAEKHHDEHH</sequence>
<protein>
    <submittedName>
        <fullName evidence="1 3">Uncharacterized protein</fullName>
    </submittedName>
</protein>
<dbReference type="WBParaSite" id="SRAE_1000254500.1">
    <property type="protein sequence ID" value="SRAE_1000254500.1"/>
    <property type="gene ID" value="WBGene00259160"/>
</dbReference>
<evidence type="ECO:0000313" key="4">
    <source>
        <dbReference type="WormBase" id="SRAE_1000254500"/>
    </source>
</evidence>
<dbReference type="CTD" id="36376655"/>
<dbReference type="EMBL" id="LN609528">
    <property type="protein sequence ID" value="CEF64290.1"/>
    <property type="molecule type" value="Genomic_DNA"/>
</dbReference>
<accession>A0A090L9X1</accession>
<gene>
    <name evidence="1 3 4" type="ORF">SRAE_1000254500</name>
</gene>
<name>A0A090L9X1_STRRB</name>
<evidence type="ECO:0000313" key="2">
    <source>
        <dbReference type="Proteomes" id="UP000035682"/>
    </source>
</evidence>
<dbReference type="WormBase" id="SRAE_1000254500">
    <property type="protein sequence ID" value="SRP01080"/>
    <property type="gene ID" value="WBGene00259160"/>
</dbReference>
<evidence type="ECO:0000313" key="1">
    <source>
        <dbReference type="EMBL" id="CEF64290.1"/>
    </source>
</evidence>
<keyword evidence="2" id="KW-1185">Reference proteome</keyword>
<dbReference type="OrthoDB" id="5796941at2759"/>
<dbReference type="OMA" id="WDDRYNK"/>
<evidence type="ECO:0000313" key="3">
    <source>
        <dbReference type="WBParaSite" id="SRAE_1000254500.1"/>
    </source>
</evidence>
<dbReference type="GeneID" id="36376655"/>
<organism evidence="1">
    <name type="scientific">Strongyloides ratti</name>
    <name type="common">Parasitic roundworm</name>
    <dbReference type="NCBI Taxonomy" id="34506"/>
    <lineage>
        <taxon>Eukaryota</taxon>
        <taxon>Metazoa</taxon>
        <taxon>Ecdysozoa</taxon>
        <taxon>Nematoda</taxon>
        <taxon>Chromadorea</taxon>
        <taxon>Rhabditida</taxon>
        <taxon>Tylenchina</taxon>
        <taxon>Panagrolaimomorpha</taxon>
        <taxon>Strongyloidoidea</taxon>
        <taxon>Strongyloididae</taxon>
        <taxon>Strongyloides</taxon>
    </lineage>
</organism>
<dbReference type="GO" id="GO:0019915">
    <property type="term" value="P:lipid storage"/>
    <property type="evidence" value="ECO:0007669"/>
    <property type="project" value="EnsemblMetazoa"/>
</dbReference>
<reference evidence="3" key="2">
    <citation type="submission" date="2020-12" db="UniProtKB">
        <authorList>
            <consortium name="WormBaseParasite"/>
        </authorList>
    </citation>
    <scope>IDENTIFICATION</scope>
</reference>
<dbReference type="Proteomes" id="UP000035682">
    <property type="component" value="Unplaced"/>
</dbReference>
<reference evidence="1 2" key="1">
    <citation type="submission" date="2014-09" db="EMBL/GenBank/DDBJ databases">
        <authorList>
            <person name="Martin A.A."/>
        </authorList>
    </citation>
    <scope>NUCLEOTIDE SEQUENCE</scope>
    <source>
        <strain evidence="2">ED321</strain>
        <strain evidence="1">ED321 Heterogonic</strain>
    </source>
</reference>
<proteinExistence type="predicted"/>
<dbReference type="AlphaFoldDB" id="A0A090L9X1"/>
<dbReference type="RefSeq" id="XP_024503491.1">
    <property type="nucleotide sequence ID" value="XM_024649634.1"/>
</dbReference>